<dbReference type="InterPro" id="IPR017850">
    <property type="entry name" value="Alkaline_phosphatase_core_sf"/>
</dbReference>
<dbReference type="PANTHER" id="PTHR46615:SF1">
    <property type="entry name" value="ARYLSULFATASE K"/>
    <property type="match status" value="1"/>
</dbReference>
<evidence type="ECO:0000313" key="3">
    <source>
        <dbReference type="EMBL" id="SVE31154.1"/>
    </source>
</evidence>
<gene>
    <name evidence="3" type="ORF">METZ01_LOCUS484008</name>
</gene>
<dbReference type="AlphaFoldDB" id="A0A383CG94"/>
<dbReference type="InterPro" id="IPR032506">
    <property type="entry name" value="SGSH_C"/>
</dbReference>
<reference evidence="3" key="1">
    <citation type="submission" date="2018-05" db="EMBL/GenBank/DDBJ databases">
        <authorList>
            <person name="Lanie J.A."/>
            <person name="Ng W.-L."/>
            <person name="Kazmierczak K.M."/>
            <person name="Andrzejewski T.M."/>
            <person name="Davidsen T.M."/>
            <person name="Wayne K.J."/>
            <person name="Tettelin H."/>
            <person name="Glass J.I."/>
            <person name="Rusch D."/>
            <person name="Podicherti R."/>
            <person name="Tsui H.-C.T."/>
            <person name="Winkler M.E."/>
        </authorList>
    </citation>
    <scope>NUCLEOTIDE SEQUENCE</scope>
</reference>
<dbReference type="GO" id="GO:0015024">
    <property type="term" value="F:glucuronate-2-sulfatase activity"/>
    <property type="evidence" value="ECO:0007669"/>
    <property type="project" value="TreeGrafter"/>
</dbReference>
<dbReference type="PANTHER" id="PTHR46615">
    <property type="entry name" value="ARYLSULFATASE K"/>
    <property type="match status" value="1"/>
</dbReference>
<dbReference type="Gene3D" id="3.40.720.10">
    <property type="entry name" value="Alkaline Phosphatase, subunit A"/>
    <property type="match status" value="1"/>
</dbReference>
<dbReference type="GO" id="GO:0004065">
    <property type="term" value="F:arylsulfatase activity"/>
    <property type="evidence" value="ECO:0007669"/>
    <property type="project" value="TreeGrafter"/>
</dbReference>
<feature type="non-terminal residue" evidence="3">
    <location>
        <position position="1"/>
    </location>
</feature>
<keyword evidence="1" id="KW-0175">Coiled coil</keyword>
<feature type="coiled-coil region" evidence="1">
    <location>
        <begin position="153"/>
        <end position="188"/>
    </location>
</feature>
<dbReference type="InterPro" id="IPR051849">
    <property type="entry name" value="GAG-degrading_sulfatase"/>
</dbReference>
<sequence length="202" mass="23689">KIRKLAGKRKLNKVNQKLTNCQKRSRETFDNVSLFDEMLHVPLLFASNHINSITVSDLVHNTDIFPTLCELVNINLNQSIHGRNLVPLIEGNKIEEKPIYLRTRPYVDPKPNKRDSVGIRTSNYKYFRSTYNAKENVHLYDLENDPYENNNIAQTHEQLVAQLEKKMLKLEKDSLSEYKEEISDKEMERITNELKRLGYIKS</sequence>
<accession>A0A383CG94</accession>
<name>A0A383CG94_9ZZZZ</name>
<proteinExistence type="predicted"/>
<dbReference type="SUPFAM" id="SSF53649">
    <property type="entry name" value="Alkaline phosphatase-like"/>
    <property type="match status" value="1"/>
</dbReference>
<evidence type="ECO:0000256" key="1">
    <source>
        <dbReference type="SAM" id="Coils"/>
    </source>
</evidence>
<protein>
    <recommendedName>
        <fullName evidence="2">N-sulphoglucosamine sulphohydrolase C-terminal domain-containing protein</fullName>
    </recommendedName>
</protein>
<dbReference type="EMBL" id="UINC01208563">
    <property type="protein sequence ID" value="SVE31154.1"/>
    <property type="molecule type" value="Genomic_DNA"/>
</dbReference>
<feature type="domain" description="N-sulphoglucosamine sulphohydrolase C-terminal" evidence="2">
    <location>
        <begin position="28"/>
        <end position="172"/>
    </location>
</feature>
<dbReference type="Pfam" id="PF16347">
    <property type="entry name" value="SGSH_C"/>
    <property type="match status" value="1"/>
</dbReference>
<organism evidence="3">
    <name type="scientific">marine metagenome</name>
    <dbReference type="NCBI Taxonomy" id="408172"/>
    <lineage>
        <taxon>unclassified sequences</taxon>
        <taxon>metagenomes</taxon>
        <taxon>ecological metagenomes</taxon>
    </lineage>
</organism>
<evidence type="ECO:0000259" key="2">
    <source>
        <dbReference type="Pfam" id="PF16347"/>
    </source>
</evidence>